<evidence type="ECO:0000313" key="3">
    <source>
        <dbReference type="Proteomes" id="UP000284706"/>
    </source>
</evidence>
<evidence type="ECO:0000313" key="2">
    <source>
        <dbReference type="EMBL" id="PPR01438.1"/>
    </source>
</evidence>
<proteinExistence type="predicted"/>
<evidence type="ECO:0000256" key="1">
    <source>
        <dbReference type="SAM" id="MobiDB-lite"/>
    </source>
</evidence>
<sequence>MQAKFKRGGATGGDVENGNDPEKPLKVMERNVSGQESVSWRQPGQREEGVAMVEGRAVLGGSAENAEIT</sequence>
<feature type="region of interest" description="Disordered" evidence="1">
    <location>
        <begin position="1"/>
        <end position="51"/>
    </location>
</feature>
<gene>
    <name evidence="2" type="ORF">CVT26_015441</name>
</gene>
<keyword evidence="3" id="KW-1185">Reference proteome</keyword>
<accession>A0A409YEL3</accession>
<reference evidence="2 3" key="1">
    <citation type="journal article" date="2018" name="Evol. Lett.">
        <title>Horizontal gene cluster transfer increased hallucinogenic mushroom diversity.</title>
        <authorList>
            <person name="Reynolds H.T."/>
            <person name="Vijayakumar V."/>
            <person name="Gluck-Thaler E."/>
            <person name="Korotkin H.B."/>
            <person name="Matheny P.B."/>
            <person name="Slot J.C."/>
        </authorList>
    </citation>
    <scope>NUCLEOTIDE SEQUENCE [LARGE SCALE GENOMIC DNA]</scope>
    <source>
        <strain evidence="2 3">SRW20</strain>
    </source>
</reference>
<name>A0A409YEL3_9AGAR</name>
<feature type="compositionally biased region" description="Basic and acidic residues" evidence="1">
    <location>
        <begin position="20"/>
        <end position="29"/>
    </location>
</feature>
<protein>
    <submittedName>
        <fullName evidence="2">Uncharacterized protein</fullName>
    </submittedName>
</protein>
<dbReference type="Proteomes" id="UP000284706">
    <property type="component" value="Unassembled WGS sequence"/>
</dbReference>
<dbReference type="AlphaFoldDB" id="A0A409YEL3"/>
<dbReference type="EMBL" id="NHYE01000940">
    <property type="protein sequence ID" value="PPR01438.1"/>
    <property type="molecule type" value="Genomic_DNA"/>
</dbReference>
<feature type="compositionally biased region" description="Polar residues" evidence="1">
    <location>
        <begin position="32"/>
        <end position="42"/>
    </location>
</feature>
<comment type="caution">
    <text evidence="2">The sequence shown here is derived from an EMBL/GenBank/DDBJ whole genome shotgun (WGS) entry which is preliminary data.</text>
</comment>
<organism evidence="2 3">
    <name type="scientific">Gymnopilus dilepis</name>
    <dbReference type="NCBI Taxonomy" id="231916"/>
    <lineage>
        <taxon>Eukaryota</taxon>
        <taxon>Fungi</taxon>
        <taxon>Dikarya</taxon>
        <taxon>Basidiomycota</taxon>
        <taxon>Agaricomycotina</taxon>
        <taxon>Agaricomycetes</taxon>
        <taxon>Agaricomycetidae</taxon>
        <taxon>Agaricales</taxon>
        <taxon>Agaricineae</taxon>
        <taxon>Hymenogastraceae</taxon>
        <taxon>Gymnopilus</taxon>
    </lineage>
</organism>
<dbReference type="InParanoid" id="A0A409YEL3"/>